<keyword evidence="2" id="KW-0808">Transferase</keyword>
<dbReference type="EMBL" id="UOFL01000093">
    <property type="protein sequence ID" value="VAW75797.1"/>
    <property type="molecule type" value="Genomic_DNA"/>
</dbReference>
<accession>A0A3B0YJT7</accession>
<keyword evidence="2" id="KW-0548">Nucleotidyltransferase</keyword>
<dbReference type="SUPFAM" id="SSF69572">
    <property type="entry name" value="Activating enzymes of the ubiquitin-like proteins"/>
    <property type="match status" value="1"/>
</dbReference>
<dbReference type="AlphaFoldDB" id="A0A3B0YJT7"/>
<dbReference type="GO" id="GO:0008641">
    <property type="term" value="F:ubiquitin-like modifier activating enzyme activity"/>
    <property type="evidence" value="ECO:0007669"/>
    <property type="project" value="InterPro"/>
</dbReference>
<evidence type="ECO:0000313" key="2">
    <source>
        <dbReference type="EMBL" id="VAW75797.1"/>
    </source>
</evidence>
<name>A0A3B0YJT7_9ZZZZ</name>
<sequence>MNKPRITLLESLESNLIDYLTGHPDGHERAAIIFFRRLSRPVKNLPNSDRYISVDTIPFDEKWINSSSASHIDFDLEHLREVFRRCEEEDLVFGFVHNHPTGYAGFSDTDDCNEFNLIQAISNRNGLDSKLVALLWDGKQWHARVRNAQSPHDSIPVRHTLVVGKHIKIYGYQIEEIDDKHASARQAAAFGKPFVGMLKSLRVIVIGASGTGSPTTTLLARSSVGEIITVDNDKFDPTNINRVRGSKTRDKGRNKAEMLAEFIKDIDLPSVEIVAIDALIDKSPEAVDALASADIVFGCTDDQIGRELLLNAVYYYAQPLIDVGLGGDLDEDKDGNPYLRYHFGRVSTILPEYGECLFCQDVINETWIRTEFELRSNPNMSDEEIKAKYLQKSGENAPGVGPFTSATADYGVAGFYNLIRPYRVLPEELRNDQILIDFVYMSLSSREQKNNKECPYCGTHSLLVKKEKYRLNRPSLGKPNDNN</sequence>
<dbReference type="GO" id="GO:0061504">
    <property type="term" value="P:cyclic threonylcarbamoyladenosine biosynthetic process"/>
    <property type="evidence" value="ECO:0007669"/>
    <property type="project" value="TreeGrafter"/>
</dbReference>
<dbReference type="PANTHER" id="PTHR43267:SF1">
    <property type="entry name" value="TRNA THREONYLCARBAMOYLADENOSINE DEHYDRATASE"/>
    <property type="match status" value="1"/>
</dbReference>
<dbReference type="GO" id="GO:0061503">
    <property type="term" value="F:tRNA threonylcarbamoyladenosine dehydratase"/>
    <property type="evidence" value="ECO:0007669"/>
    <property type="project" value="TreeGrafter"/>
</dbReference>
<organism evidence="2">
    <name type="scientific">hydrothermal vent metagenome</name>
    <dbReference type="NCBI Taxonomy" id="652676"/>
    <lineage>
        <taxon>unclassified sequences</taxon>
        <taxon>metagenomes</taxon>
        <taxon>ecological metagenomes</taxon>
    </lineage>
</organism>
<dbReference type="InterPro" id="IPR000594">
    <property type="entry name" value="ThiF_NAD_FAD-bd"/>
</dbReference>
<proteinExistence type="predicted"/>
<dbReference type="InterPro" id="IPR035985">
    <property type="entry name" value="Ubiquitin-activating_enz"/>
</dbReference>
<dbReference type="PANTHER" id="PTHR43267">
    <property type="entry name" value="TRNA THREONYLCARBAMOYLADENOSINE DEHYDRATASE"/>
    <property type="match status" value="1"/>
</dbReference>
<dbReference type="InterPro" id="IPR045886">
    <property type="entry name" value="ThiF/MoeB/HesA"/>
</dbReference>
<protein>
    <submittedName>
        <fullName evidence="2">Sulfur carrier protein adenylyltransferase ThiF</fullName>
    </submittedName>
</protein>
<feature type="domain" description="THIF-type NAD/FAD binding fold" evidence="1">
    <location>
        <begin position="184"/>
        <end position="454"/>
    </location>
</feature>
<reference evidence="2" key="1">
    <citation type="submission" date="2018-06" db="EMBL/GenBank/DDBJ databases">
        <authorList>
            <person name="Zhirakovskaya E."/>
        </authorList>
    </citation>
    <scope>NUCLEOTIDE SEQUENCE</scope>
</reference>
<dbReference type="Gene3D" id="3.40.50.720">
    <property type="entry name" value="NAD(P)-binding Rossmann-like Domain"/>
    <property type="match status" value="1"/>
</dbReference>
<gene>
    <name evidence="2" type="ORF">MNBD_GAMMA12-1359</name>
</gene>
<evidence type="ECO:0000259" key="1">
    <source>
        <dbReference type="Pfam" id="PF00899"/>
    </source>
</evidence>
<dbReference type="GO" id="GO:0016779">
    <property type="term" value="F:nucleotidyltransferase activity"/>
    <property type="evidence" value="ECO:0007669"/>
    <property type="project" value="UniProtKB-KW"/>
</dbReference>
<dbReference type="Pfam" id="PF00899">
    <property type="entry name" value="ThiF"/>
    <property type="match status" value="1"/>
</dbReference>